<dbReference type="SUPFAM" id="SSF53901">
    <property type="entry name" value="Thiolase-like"/>
    <property type="match status" value="1"/>
</dbReference>
<dbReference type="Proteomes" id="UP000473574">
    <property type="component" value="Unassembled WGS sequence"/>
</dbReference>
<dbReference type="InterPro" id="IPR014031">
    <property type="entry name" value="Ketoacyl_synth_C"/>
</dbReference>
<name>A0A6M0S703_9CYAN</name>
<dbReference type="CDD" id="cd00833">
    <property type="entry name" value="PKS"/>
    <property type="match status" value="1"/>
</dbReference>
<dbReference type="InterPro" id="IPR001227">
    <property type="entry name" value="Ac_transferase_dom_sf"/>
</dbReference>
<evidence type="ECO:0000313" key="4">
    <source>
        <dbReference type="EMBL" id="NEZ63612.1"/>
    </source>
</evidence>
<dbReference type="InterPro" id="IPR014030">
    <property type="entry name" value="Ketoacyl_synth_N"/>
</dbReference>
<feature type="domain" description="Ketosynthase family 3 (KS3)" evidence="3">
    <location>
        <begin position="11"/>
        <end position="471"/>
    </location>
</feature>
<keyword evidence="1" id="KW-0596">Phosphopantetheine</keyword>
<evidence type="ECO:0000256" key="2">
    <source>
        <dbReference type="ARBA" id="ARBA00022553"/>
    </source>
</evidence>
<dbReference type="PANTHER" id="PTHR43775:SF37">
    <property type="entry name" value="SI:DKEY-61P9.11"/>
    <property type="match status" value="1"/>
</dbReference>
<dbReference type="GO" id="GO:0006633">
    <property type="term" value="P:fatty acid biosynthetic process"/>
    <property type="evidence" value="ECO:0007669"/>
    <property type="project" value="TreeGrafter"/>
</dbReference>
<dbReference type="SMART" id="SM00825">
    <property type="entry name" value="PKS_KS"/>
    <property type="match status" value="1"/>
</dbReference>
<dbReference type="Pfam" id="PF00698">
    <property type="entry name" value="Acyl_transf_1"/>
    <property type="match status" value="1"/>
</dbReference>
<dbReference type="SMART" id="SM00827">
    <property type="entry name" value="PKS_AT"/>
    <property type="match status" value="1"/>
</dbReference>
<dbReference type="Pfam" id="PF00109">
    <property type="entry name" value="ketoacyl-synt"/>
    <property type="match status" value="1"/>
</dbReference>
<dbReference type="PROSITE" id="PS52004">
    <property type="entry name" value="KS3_2"/>
    <property type="match status" value="1"/>
</dbReference>
<proteinExistence type="predicted"/>
<dbReference type="InterPro" id="IPR016036">
    <property type="entry name" value="Malonyl_transacylase_ACP-bd"/>
</dbReference>
<dbReference type="SUPFAM" id="SSF55048">
    <property type="entry name" value="Probable ACP-binding domain of malonyl-CoA ACP transacylase"/>
    <property type="match status" value="1"/>
</dbReference>
<dbReference type="InterPro" id="IPR016035">
    <property type="entry name" value="Acyl_Trfase/lysoPLipase"/>
</dbReference>
<accession>A0A6M0S703</accession>
<dbReference type="Gene3D" id="3.40.47.10">
    <property type="match status" value="1"/>
</dbReference>
<evidence type="ECO:0000313" key="5">
    <source>
        <dbReference type="Proteomes" id="UP000473574"/>
    </source>
</evidence>
<gene>
    <name evidence="4" type="ORF">D0962_12600</name>
</gene>
<dbReference type="Gene3D" id="3.40.366.10">
    <property type="entry name" value="Malonyl-Coenzyme A Acyl Carrier Protein, domain 2"/>
    <property type="match status" value="1"/>
</dbReference>
<dbReference type="SUPFAM" id="SSF52151">
    <property type="entry name" value="FabD/lysophospholipase-like"/>
    <property type="match status" value="1"/>
</dbReference>
<dbReference type="RefSeq" id="WP_163663261.1">
    <property type="nucleotide sequence ID" value="NZ_QZCE01000002.1"/>
</dbReference>
<dbReference type="Pfam" id="PF02801">
    <property type="entry name" value="Ketoacyl-synt_C"/>
    <property type="match status" value="1"/>
</dbReference>
<dbReference type="PROSITE" id="PS51257">
    <property type="entry name" value="PROKAR_LIPOPROTEIN"/>
    <property type="match status" value="1"/>
</dbReference>
<keyword evidence="2" id="KW-0597">Phosphoprotein</keyword>
<dbReference type="InterPro" id="IPR016039">
    <property type="entry name" value="Thiolase-like"/>
</dbReference>
<dbReference type="InterPro" id="IPR014043">
    <property type="entry name" value="Acyl_transferase_dom"/>
</dbReference>
<dbReference type="InterPro" id="IPR050091">
    <property type="entry name" value="PKS_NRPS_Biosynth_Enz"/>
</dbReference>
<evidence type="ECO:0000259" key="3">
    <source>
        <dbReference type="PROSITE" id="PS52004"/>
    </source>
</evidence>
<evidence type="ECO:0000256" key="1">
    <source>
        <dbReference type="ARBA" id="ARBA00022450"/>
    </source>
</evidence>
<dbReference type="PANTHER" id="PTHR43775">
    <property type="entry name" value="FATTY ACID SYNTHASE"/>
    <property type="match status" value="1"/>
</dbReference>
<dbReference type="AlphaFoldDB" id="A0A6M0S703"/>
<dbReference type="GO" id="GO:0004312">
    <property type="term" value="F:fatty acid synthase activity"/>
    <property type="evidence" value="ECO:0007669"/>
    <property type="project" value="TreeGrafter"/>
</dbReference>
<comment type="caution">
    <text evidence="4">The sequence shown here is derived from an EMBL/GenBank/DDBJ whole genome shotgun (WGS) entry which is preliminary data.</text>
</comment>
<organism evidence="4 5">
    <name type="scientific">Adonisia turfae CCMR0082</name>
    <dbReference type="NCBI Taxonomy" id="2304604"/>
    <lineage>
        <taxon>Bacteria</taxon>
        <taxon>Bacillati</taxon>
        <taxon>Cyanobacteriota</taxon>
        <taxon>Adonisia</taxon>
        <taxon>Adonisia turfae</taxon>
    </lineage>
</organism>
<protein>
    <submittedName>
        <fullName evidence="4">Polyketide synthase</fullName>
    </submittedName>
</protein>
<reference evidence="4 5" key="1">
    <citation type="journal article" date="2020" name="Microb. Ecol.">
        <title>Ecogenomics of the Marine Benthic Filamentous Cyanobacterium Adonisia.</title>
        <authorList>
            <person name="Walter J.M."/>
            <person name="Coutinho F.H."/>
            <person name="Leomil L."/>
            <person name="Hargreaves P.I."/>
            <person name="Campeao M.E."/>
            <person name="Vieira V.V."/>
            <person name="Silva B.S."/>
            <person name="Fistarol G.O."/>
            <person name="Salomon P.S."/>
            <person name="Sawabe T."/>
            <person name="Mino S."/>
            <person name="Hosokawa M."/>
            <person name="Miyashita H."/>
            <person name="Maruyama F."/>
            <person name="van Verk M.C."/>
            <person name="Dutilh B.E."/>
            <person name="Thompson C.C."/>
            <person name="Thompson F.L."/>
        </authorList>
    </citation>
    <scope>NUCLEOTIDE SEQUENCE [LARGE SCALE GENOMIC DNA]</scope>
    <source>
        <strain evidence="4 5">CCMR0082</strain>
    </source>
</reference>
<sequence>MTSNLEKKAKNQPIAVVGIGCYYPGANTVRGLWENILSRRRQFRKFPDVRLPMSEYYHPDKKAPDKTYGSQAAFIDGFEFDWSKRRIPKKTYDTTDIVHWISLEVAIKTLEDANYSRDNVPTNKTGVILGNTLTGEQVRSQSLRLRWPYVRKALRAAAKRNQLGEGTTEELVMTMEKYYKSVFASINEDTLAGNLSNTIAGRLCNFFDFHGGGYVVDGACSSSLIAISTACEKLATGDLNMALAGGVDISLDTFELIGFAKVGALSASDMKVYDNRASGFIPGEGCGFVTLKRLEDARKTGDYVYGVIQGWGISSDGKGGITAPTSIGQSKALGRAYEKASYSIHELDFVEGHGTGTPIGDRIELEGISIAIANEGELPARSVGVTSFKSLVGHTKAAAGVGGFIKALVAVNQRVIPPTAGCQELNSVFDTNAKSLYPVLTGEIRPATDTLRAGVSAMGFGGINSHITLESGDAPAEKLKSSLDTRALLVSNQETELFVFSSDSLKSLINKIESWVSVVEEISLAEMADFAVELTQQVQGSHQHRAATIADTPKNLVQKLIDLKELLQNTPPASGEVIATATQDGWVSNHVNKHRVGFLFPGQGSQKLNATHVLIERYGWARDFLKQADGWLIEMGFTSISNYLYPMVEKANDSKQLDDWKKTISRADIASPIVCFCSLLWQRYLSRLGIKPSLVAGHSLGELTAFYSASAFDEKTLICLAALRGKGMLSKNDILSGMLSLGCDKNKADELLKGISGYILVANINSPTQTVVSGDLTSIEQLMAKAQHQNIQTHQLQVSNAFHSERMSEAAEFLKQHAQLPDILTSPSLSIFSSMDGKEVRGDIDLKEHFAKQVVSPVDFVSLVESVFDKCDFLVEVGSGRVLSGLVNATVDPQKLSCFPTESKARNDKDLNTVLANYYIRGGLVNWEELYQNRLIHPFVVPATKNFIENQCEKPFAVSEADLVPLSTNGKTSESDLDIVETLADYFDQRGAFLAEIIQADLETLPLLPVK</sequence>
<dbReference type="InterPro" id="IPR020841">
    <property type="entry name" value="PKS_Beta-ketoAc_synthase_dom"/>
</dbReference>
<dbReference type="EMBL" id="QZCE01000002">
    <property type="protein sequence ID" value="NEZ63612.1"/>
    <property type="molecule type" value="Genomic_DNA"/>
</dbReference>